<dbReference type="Pfam" id="PF04130">
    <property type="entry name" value="GCP_C_terminal"/>
    <property type="match status" value="1"/>
</dbReference>
<keyword evidence="4 5" id="KW-0206">Cytoskeleton</keyword>
<keyword evidence="10" id="KW-1185">Reference proteome</keyword>
<dbReference type="EMBL" id="CP099422">
    <property type="protein sequence ID" value="USW53070.1"/>
    <property type="molecule type" value="Genomic_DNA"/>
</dbReference>
<feature type="region of interest" description="Disordered" evidence="6">
    <location>
        <begin position="391"/>
        <end position="410"/>
    </location>
</feature>
<proteinExistence type="inferred from homology"/>
<dbReference type="GO" id="GO:0031122">
    <property type="term" value="P:cytoplasmic microtubule organization"/>
    <property type="evidence" value="ECO:0007669"/>
    <property type="project" value="TreeGrafter"/>
</dbReference>
<dbReference type="GO" id="GO:0000278">
    <property type="term" value="P:mitotic cell cycle"/>
    <property type="evidence" value="ECO:0007669"/>
    <property type="project" value="TreeGrafter"/>
</dbReference>
<feature type="domain" description="Gamma tubulin complex component C-terminal" evidence="7">
    <location>
        <begin position="539"/>
        <end position="879"/>
    </location>
</feature>
<dbReference type="GO" id="GO:0043015">
    <property type="term" value="F:gamma-tubulin binding"/>
    <property type="evidence" value="ECO:0007669"/>
    <property type="project" value="InterPro"/>
</dbReference>
<dbReference type="InterPro" id="IPR042241">
    <property type="entry name" value="GCP_C_sf"/>
</dbReference>
<dbReference type="GO" id="GO:0000930">
    <property type="term" value="C:gamma-tubulin complex"/>
    <property type="evidence" value="ECO:0007669"/>
    <property type="project" value="TreeGrafter"/>
</dbReference>
<dbReference type="GO" id="GO:0005874">
    <property type="term" value="C:microtubule"/>
    <property type="evidence" value="ECO:0007669"/>
    <property type="project" value="UniProtKB-KW"/>
</dbReference>
<dbReference type="GO" id="GO:0051011">
    <property type="term" value="F:microtubule minus-end binding"/>
    <property type="evidence" value="ECO:0007669"/>
    <property type="project" value="TreeGrafter"/>
</dbReference>
<comment type="similarity">
    <text evidence="1 5">Belongs to the TUBGCP family.</text>
</comment>
<dbReference type="GO" id="GO:0051225">
    <property type="term" value="P:spindle assembly"/>
    <property type="evidence" value="ECO:0007669"/>
    <property type="project" value="TreeGrafter"/>
</dbReference>
<comment type="subcellular location">
    <subcellularLocation>
        <location evidence="5">Cytoplasm</location>
        <location evidence="5">Cytoskeleton</location>
        <location evidence="5">Microtubule organizing center</location>
    </subcellularLocation>
</comment>
<name>A0A9Q9EJI7_9PEZI</name>
<dbReference type="InterPro" id="IPR007259">
    <property type="entry name" value="GCP"/>
</dbReference>
<dbReference type="GO" id="GO:0051321">
    <property type="term" value="P:meiotic cell cycle"/>
    <property type="evidence" value="ECO:0007669"/>
    <property type="project" value="TreeGrafter"/>
</dbReference>
<evidence type="ECO:0000256" key="4">
    <source>
        <dbReference type="ARBA" id="ARBA00023212"/>
    </source>
</evidence>
<reference evidence="9" key="1">
    <citation type="submission" date="2022-06" db="EMBL/GenBank/DDBJ databases">
        <title>Complete genome sequences of two strains of the flax pathogen Septoria linicola.</title>
        <authorList>
            <person name="Lapalu N."/>
            <person name="Simon A."/>
            <person name="Demenou B."/>
            <person name="Paumier D."/>
            <person name="Guillot M.-P."/>
            <person name="Gout L."/>
            <person name="Valade R."/>
        </authorList>
    </citation>
    <scope>NUCLEOTIDE SEQUENCE</scope>
    <source>
        <strain evidence="9">SE15195</strain>
    </source>
</reference>
<dbReference type="GO" id="GO:0000922">
    <property type="term" value="C:spindle pole"/>
    <property type="evidence" value="ECO:0007669"/>
    <property type="project" value="InterPro"/>
</dbReference>
<dbReference type="Proteomes" id="UP001056384">
    <property type="component" value="Chromosome 5"/>
</dbReference>
<dbReference type="Gene3D" id="1.20.120.1900">
    <property type="entry name" value="Gamma-tubulin complex, C-terminal domain"/>
    <property type="match status" value="1"/>
</dbReference>
<dbReference type="PANTHER" id="PTHR19302:SF70">
    <property type="entry name" value="GAMMA-TUBULIN COMPLEX COMPONENT 6"/>
    <property type="match status" value="1"/>
</dbReference>
<evidence type="ECO:0000259" key="7">
    <source>
        <dbReference type="Pfam" id="PF04130"/>
    </source>
</evidence>
<gene>
    <name evidence="9" type="ORF">Slin15195_G063890</name>
</gene>
<keyword evidence="3 5" id="KW-0493">Microtubule</keyword>
<evidence type="ECO:0000256" key="5">
    <source>
        <dbReference type="RuleBase" id="RU363050"/>
    </source>
</evidence>
<dbReference type="InterPro" id="IPR041470">
    <property type="entry name" value="GCP_N"/>
</dbReference>
<feature type="domain" description="Gamma tubulin complex component protein N-terminal" evidence="8">
    <location>
        <begin position="155"/>
        <end position="327"/>
    </location>
</feature>
<feature type="compositionally biased region" description="Basic and acidic residues" evidence="6">
    <location>
        <begin position="397"/>
        <end position="410"/>
    </location>
</feature>
<evidence type="ECO:0000313" key="9">
    <source>
        <dbReference type="EMBL" id="USW53070.1"/>
    </source>
</evidence>
<keyword evidence="2 5" id="KW-0963">Cytoplasm</keyword>
<dbReference type="GO" id="GO:0007020">
    <property type="term" value="P:microtubule nucleation"/>
    <property type="evidence" value="ECO:0007669"/>
    <property type="project" value="InterPro"/>
</dbReference>
<evidence type="ECO:0000256" key="2">
    <source>
        <dbReference type="ARBA" id="ARBA00022490"/>
    </source>
</evidence>
<protein>
    <recommendedName>
        <fullName evidence="5">Spindle pole body component</fullName>
    </recommendedName>
</protein>
<evidence type="ECO:0000256" key="3">
    <source>
        <dbReference type="ARBA" id="ARBA00022701"/>
    </source>
</evidence>
<evidence type="ECO:0000256" key="1">
    <source>
        <dbReference type="ARBA" id="ARBA00010337"/>
    </source>
</evidence>
<dbReference type="PANTHER" id="PTHR19302">
    <property type="entry name" value="GAMMA TUBULIN COMPLEX PROTEIN"/>
    <property type="match status" value="1"/>
</dbReference>
<organism evidence="9 10">
    <name type="scientific">Septoria linicola</name>
    <dbReference type="NCBI Taxonomy" id="215465"/>
    <lineage>
        <taxon>Eukaryota</taxon>
        <taxon>Fungi</taxon>
        <taxon>Dikarya</taxon>
        <taxon>Ascomycota</taxon>
        <taxon>Pezizomycotina</taxon>
        <taxon>Dothideomycetes</taxon>
        <taxon>Dothideomycetidae</taxon>
        <taxon>Mycosphaerellales</taxon>
        <taxon>Mycosphaerellaceae</taxon>
        <taxon>Septoria</taxon>
    </lineage>
</organism>
<dbReference type="Pfam" id="PF17681">
    <property type="entry name" value="GCP_N_terminal"/>
    <property type="match status" value="1"/>
</dbReference>
<evidence type="ECO:0000259" key="8">
    <source>
        <dbReference type="Pfam" id="PF17681"/>
    </source>
</evidence>
<accession>A0A9Q9EJI7</accession>
<sequence>MEDPLLRGLPFEAGALWPASICQISGNDETIFEALSTDFEALSPLKKDEPGHFDLHTDLPELEQQHEVLEPPSRELQTSLTGNAREDENRATAWDFDIDQDDGPELPRFHTWEGFGKLDDKHAEYLSEAGPAAFDAALQSVEKSIGVLPQSFTLRALCSLALGRSSSLFQWSHERNEFIQTLEGARISGMSRLCSGSLAEDLLDLGNMTVRLRTLTESPRNHRACPAAMALRSCVGIVVDAVESRISSSAGTIRSSLQLQEVVTPPIHLLGILTKVIAQTKADKTDEELISSLSELVHEYAESESRFCAVLHTLLARVSMPWLESLSVDLGLQIDPTGQLEGSATQDMAVGEEPRHSFLNSEDQNLVCATKQAVWLLRAQCPEHPLFRRTPSSTAKKFRESRMGHRETERAAKQYEARMTKLLLHGEDKNEREANIAAASASEPSHDGAAWTEASQMSFITQSGDVMSLEPGTSSSSERDKLRELADYALSAAAKQPATESLRSDAGHSPIEQIQPFIRAQHKLVNGVILRQLMQHHKLRQQLEKQRAFQLLGNGSFAARLAKALFDKDVQSAERKRGVVPTADDMGLRVGANKDQRWPPASSELQLSLMGLLNEAAGGAVDIAAKSQLSFAIRELPEEEIERVLDPYSIYALDFLRLQYTTHEPISAVITPASLQQYDGIFRYLLKLLRLLHVTTDLPRTVPGSRDAGVHRNTLAFAQQAREFVTVLTGHVMSVGIAPPWQTLTTVLRTLERNLQAEDEQGKLASRVTMDVEGLRELHERCLDRIRTRLFLKKKQEKLRVAVEDVLSSILKCATGLQASVTDVLSVEDHASFTRKLQKLITQLAEIADKPPRTVSAADAEDLDMVRLLLAKLDWNGYYTNDAAKVP</sequence>
<dbReference type="InterPro" id="IPR040457">
    <property type="entry name" value="GCP_C"/>
</dbReference>
<evidence type="ECO:0000256" key="6">
    <source>
        <dbReference type="SAM" id="MobiDB-lite"/>
    </source>
</evidence>
<evidence type="ECO:0000313" key="10">
    <source>
        <dbReference type="Proteomes" id="UP001056384"/>
    </source>
</evidence>
<dbReference type="GO" id="GO:0005816">
    <property type="term" value="C:spindle pole body"/>
    <property type="evidence" value="ECO:0007669"/>
    <property type="project" value="UniProtKB-ARBA"/>
</dbReference>
<dbReference type="AlphaFoldDB" id="A0A9Q9EJI7"/>